<keyword evidence="2" id="KW-0813">Transport</keyword>
<evidence type="ECO:0000313" key="11">
    <source>
        <dbReference type="Proteomes" id="UP000713479"/>
    </source>
</evidence>
<feature type="domain" description="Major facilitator superfamily associated" evidence="9">
    <location>
        <begin position="19"/>
        <end position="334"/>
    </location>
</feature>
<proteinExistence type="predicted"/>
<sequence length="386" mass="43813">MFISKENKINCYCYILFGLYFIINLSFYGYGIYFLESFKIPYIVIGITIGVSALITSILQPVLGRFIDVHHYSWQKILLILNLIIIISVILMSLTQLYILFFSLILIASTGMYPFVVNSVFYYESYGIKTNFGVARGFGALTFCIFSFILGFALNDSGVWILLLLTLISSILMIITIFLLPDYGFSQKEQNEKSKSNILTKYPAFALLLISMVMFMTFQNMFECYMIDIIENVGGSVVNVGISNSISSVLEIPVMFLFLKILKRVPAKNLIMIAGIFYIFRAFLIFQAHDTFGIYLSQVFQMLTFAIISPATVHFTNEMMEDIDQYEGQALLGSTITIGLIFANFVGGNVLQFYNINILLIILIVLTVIGFVFAFLTNIFKNKHAY</sequence>
<dbReference type="SUPFAM" id="SSF103473">
    <property type="entry name" value="MFS general substrate transporter"/>
    <property type="match status" value="1"/>
</dbReference>
<keyword evidence="3" id="KW-1003">Cell membrane</keyword>
<feature type="transmembrane region" description="Helical" evidence="8">
    <location>
        <begin position="294"/>
        <end position="316"/>
    </location>
</feature>
<evidence type="ECO:0000256" key="2">
    <source>
        <dbReference type="ARBA" id="ARBA00022448"/>
    </source>
</evidence>
<feature type="transmembrane region" description="Helical" evidence="8">
    <location>
        <begin position="242"/>
        <end position="262"/>
    </location>
</feature>
<name>A0A8T3VQ99_9EURY</name>
<keyword evidence="6 8" id="KW-1133">Transmembrane helix</keyword>
<comment type="subcellular location">
    <subcellularLocation>
        <location evidence="1">Cell inner membrane</location>
        <topology evidence="1">Multi-pass membrane protein</topology>
    </subcellularLocation>
</comment>
<feature type="transmembrane region" description="Helical" evidence="8">
    <location>
        <begin position="269"/>
        <end position="288"/>
    </location>
</feature>
<feature type="transmembrane region" description="Helical" evidence="8">
    <location>
        <begin position="76"/>
        <end position="94"/>
    </location>
</feature>
<organism evidence="10 11">
    <name type="scientific">Methanobrevibacter millerae</name>
    <dbReference type="NCBI Taxonomy" id="230361"/>
    <lineage>
        <taxon>Archaea</taxon>
        <taxon>Methanobacteriati</taxon>
        <taxon>Methanobacteriota</taxon>
        <taxon>Methanomada group</taxon>
        <taxon>Methanobacteria</taxon>
        <taxon>Methanobacteriales</taxon>
        <taxon>Methanobacteriaceae</taxon>
        <taxon>Methanobrevibacter</taxon>
    </lineage>
</organism>
<dbReference type="Pfam" id="PF12832">
    <property type="entry name" value="MFS_1_like"/>
    <property type="match status" value="1"/>
</dbReference>
<dbReference type="Gene3D" id="1.20.1250.20">
    <property type="entry name" value="MFS general substrate transporter like domains"/>
    <property type="match status" value="2"/>
</dbReference>
<accession>A0A8T3VQ99</accession>
<feature type="transmembrane region" description="Helical" evidence="8">
    <location>
        <begin position="12"/>
        <end position="34"/>
    </location>
</feature>
<feature type="transmembrane region" description="Helical" evidence="8">
    <location>
        <begin position="202"/>
        <end position="222"/>
    </location>
</feature>
<evidence type="ECO:0000256" key="3">
    <source>
        <dbReference type="ARBA" id="ARBA00022475"/>
    </source>
</evidence>
<dbReference type="InterPro" id="IPR036259">
    <property type="entry name" value="MFS_trans_sf"/>
</dbReference>
<protein>
    <submittedName>
        <fullName evidence="10">MFS transporter</fullName>
    </submittedName>
</protein>
<evidence type="ECO:0000256" key="1">
    <source>
        <dbReference type="ARBA" id="ARBA00004429"/>
    </source>
</evidence>
<dbReference type="InterPro" id="IPR024989">
    <property type="entry name" value="MFS_assoc_dom"/>
</dbReference>
<reference evidence="10" key="1">
    <citation type="submission" date="2019-04" db="EMBL/GenBank/DDBJ databases">
        <title>Evolution of Biomass-Degrading Anaerobic Consortia Revealed by Metagenomics.</title>
        <authorList>
            <person name="Peng X."/>
        </authorList>
    </citation>
    <scope>NUCLEOTIDE SEQUENCE</scope>
    <source>
        <strain evidence="10">SIG13</strain>
    </source>
</reference>
<dbReference type="Proteomes" id="UP000713479">
    <property type="component" value="Unassembled WGS sequence"/>
</dbReference>
<comment type="caution">
    <text evidence="10">The sequence shown here is derived from an EMBL/GenBank/DDBJ whole genome shotgun (WGS) entry which is preliminary data.</text>
</comment>
<feature type="transmembrane region" description="Helical" evidence="8">
    <location>
        <begin position="40"/>
        <end position="64"/>
    </location>
</feature>
<keyword evidence="4" id="KW-0997">Cell inner membrane</keyword>
<feature type="transmembrane region" description="Helical" evidence="8">
    <location>
        <begin position="134"/>
        <end position="154"/>
    </location>
</feature>
<feature type="transmembrane region" description="Helical" evidence="8">
    <location>
        <begin position="358"/>
        <end position="380"/>
    </location>
</feature>
<evidence type="ECO:0000256" key="5">
    <source>
        <dbReference type="ARBA" id="ARBA00022692"/>
    </source>
</evidence>
<evidence type="ECO:0000313" key="10">
    <source>
        <dbReference type="EMBL" id="MBE6510125.1"/>
    </source>
</evidence>
<dbReference type="EMBL" id="SUTF01000003">
    <property type="protein sequence ID" value="MBE6510125.1"/>
    <property type="molecule type" value="Genomic_DNA"/>
</dbReference>
<dbReference type="PRINTS" id="PR00173">
    <property type="entry name" value="EDTRNSPORT"/>
</dbReference>
<feature type="transmembrane region" description="Helical" evidence="8">
    <location>
        <begin position="160"/>
        <end position="181"/>
    </location>
</feature>
<keyword evidence="5 8" id="KW-0812">Transmembrane</keyword>
<feature type="transmembrane region" description="Helical" evidence="8">
    <location>
        <begin position="100"/>
        <end position="122"/>
    </location>
</feature>
<dbReference type="GO" id="GO:0005886">
    <property type="term" value="C:plasma membrane"/>
    <property type="evidence" value="ECO:0007669"/>
    <property type="project" value="UniProtKB-SubCell"/>
</dbReference>
<evidence type="ECO:0000256" key="7">
    <source>
        <dbReference type="ARBA" id="ARBA00023136"/>
    </source>
</evidence>
<dbReference type="PANTHER" id="PTHR23522:SF10">
    <property type="entry name" value="3-PHENYLPROPIONIC ACID TRANSPORTER-RELATED"/>
    <property type="match status" value="1"/>
</dbReference>
<gene>
    <name evidence="10" type="ORF">E7Z74_02475</name>
</gene>
<evidence type="ECO:0000259" key="9">
    <source>
        <dbReference type="Pfam" id="PF12832"/>
    </source>
</evidence>
<evidence type="ECO:0000256" key="6">
    <source>
        <dbReference type="ARBA" id="ARBA00022989"/>
    </source>
</evidence>
<dbReference type="AlphaFoldDB" id="A0A8T3VQ99"/>
<evidence type="ECO:0000256" key="4">
    <source>
        <dbReference type="ARBA" id="ARBA00022519"/>
    </source>
</evidence>
<dbReference type="PANTHER" id="PTHR23522">
    <property type="entry name" value="BLL5896 PROTEIN"/>
    <property type="match status" value="1"/>
</dbReference>
<evidence type="ECO:0000256" key="8">
    <source>
        <dbReference type="SAM" id="Phobius"/>
    </source>
</evidence>
<keyword evidence="7 8" id="KW-0472">Membrane</keyword>
<feature type="transmembrane region" description="Helical" evidence="8">
    <location>
        <begin position="328"/>
        <end position="346"/>
    </location>
</feature>